<keyword evidence="3" id="KW-1185">Reference proteome</keyword>
<gene>
    <name evidence="2" type="ORF">RCOM_1049410</name>
</gene>
<feature type="compositionally biased region" description="Low complexity" evidence="1">
    <location>
        <begin position="8"/>
        <end position="26"/>
    </location>
</feature>
<dbReference type="EMBL" id="EQ973784">
    <property type="protein sequence ID" value="EEF48172.1"/>
    <property type="molecule type" value="Genomic_DNA"/>
</dbReference>
<protein>
    <submittedName>
        <fullName evidence="2">Uncharacterized protein</fullName>
    </submittedName>
</protein>
<feature type="region of interest" description="Disordered" evidence="1">
    <location>
        <begin position="1"/>
        <end position="26"/>
    </location>
</feature>
<organism evidence="2 3">
    <name type="scientific">Ricinus communis</name>
    <name type="common">Castor bean</name>
    <dbReference type="NCBI Taxonomy" id="3988"/>
    <lineage>
        <taxon>Eukaryota</taxon>
        <taxon>Viridiplantae</taxon>
        <taxon>Streptophyta</taxon>
        <taxon>Embryophyta</taxon>
        <taxon>Tracheophyta</taxon>
        <taxon>Spermatophyta</taxon>
        <taxon>Magnoliopsida</taxon>
        <taxon>eudicotyledons</taxon>
        <taxon>Gunneridae</taxon>
        <taxon>Pentapetalae</taxon>
        <taxon>rosids</taxon>
        <taxon>fabids</taxon>
        <taxon>Malpighiales</taxon>
        <taxon>Euphorbiaceae</taxon>
        <taxon>Acalyphoideae</taxon>
        <taxon>Acalypheae</taxon>
        <taxon>Ricinus</taxon>
    </lineage>
</organism>
<name>B9RKH4_RICCO</name>
<evidence type="ECO:0000313" key="2">
    <source>
        <dbReference type="EMBL" id="EEF48172.1"/>
    </source>
</evidence>
<accession>B9RKH4</accession>
<dbReference type="AlphaFoldDB" id="B9RKH4"/>
<sequence>MADSSRDSLTSECYHSSSTSSNGSIIGDAEKLIGNVGFRRADYKEESFIEPSLVMSSSFAVYFAPPILNLTPKKIHLSIAETEEVELPT</sequence>
<evidence type="ECO:0000313" key="3">
    <source>
        <dbReference type="Proteomes" id="UP000008311"/>
    </source>
</evidence>
<evidence type="ECO:0000256" key="1">
    <source>
        <dbReference type="SAM" id="MobiDB-lite"/>
    </source>
</evidence>
<proteinExistence type="predicted"/>
<dbReference type="Proteomes" id="UP000008311">
    <property type="component" value="Unassembled WGS sequence"/>
</dbReference>
<reference evidence="3" key="1">
    <citation type="journal article" date="2010" name="Nat. Biotechnol.">
        <title>Draft genome sequence of the oilseed species Ricinus communis.</title>
        <authorList>
            <person name="Chan A.P."/>
            <person name="Crabtree J."/>
            <person name="Zhao Q."/>
            <person name="Lorenzi H."/>
            <person name="Orvis J."/>
            <person name="Puiu D."/>
            <person name="Melake-Berhan A."/>
            <person name="Jones K.M."/>
            <person name="Redman J."/>
            <person name="Chen G."/>
            <person name="Cahoon E.B."/>
            <person name="Gedil M."/>
            <person name="Stanke M."/>
            <person name="Haas B.J."/>
            <person name="Wortman J.R."/>
            <person name="Fraser-Liggett C.M."/>
            <person name="Ravel J."/>
            <person name="Rabinowicz P.D."/>
        </authorList>
    </citation>
    <scope>NUCLEOTIDE SEQUENCE [LARGE SCALE GENOMIC DNA]</scope>
    <source>
        <strain evidence="3">cv. Hale</strain>
    </source>
</reference>
<dbReference type="InParanoid" id="B9RKH4"/>